<dbReference type="InterPro" id="IPR009057">
    <property type="entry name" value="Homeodomain-like_sf"/>
</dbReference>
<dbReference type="SUPFAM" id="SSF46689">
    <property type="entry name" value="Homeodomain-like"/>
    <property type="match status" value="1"/>
</dbReference>
<dbReference type="GO" id="GO:0003700">
    <property type="term" value="F:DNA-binding transcription factor activity"/>
    <property type="evidence" value="ECO:0007669"/>
    <property type="project" value="TreeGrafter"/>
</dbReference>
<dbReference type="PROSITE" id="PS50977">
    <property type="entry name" value="HTH_TETR_2"/>
    <property type="match status" value="1"/>
</dbReference>
<dbReference type="InterPro" id="IPR001647">
    <property type="entry name" value="HTH_TetR"/>
</dbReference>
<dbReference type="Pfam" id="PF00440">
    <property type="entry name" value="TetR_N"/>
    <property type="match status" value="1"/>
</dbReference>
<sequence>MARNAHPEVTRQRILDAARTLFARQGYERTSIQDIINELGDLSKGAIYHHFPSKAAILYALTEVDTARVNATLPLDDDSLNGLQKIQHWLLANATDQEHMLLMRDAFPLLNDPKMLSENLKYWRTTNADMFRQCIEDGITDGSITTQYPREAAELLALLSNYWLAPMFYPATTDELKHRIRCLLTMLTAIGLPLFDPDSPEIDALAKGIAMLNAKPEHIAEP</sequence>
<evidence type="ECO:0000313" key="4">
    <source>
        <dbReference type="EMBL" id="KAB7461958.1"/>
    </source>
</evidence>
<dbReference type="PANTHER" id="PTHR30055:SF234">
    <property type="entry name" value="HTH-TYPE TRANSCRIPTIONAL REGULATOR BETI"/>
    <property type="match status" value="1"/>
</dbReference>
<reference evidence="4 5" key="1">
    <citation type="journal article" date="2019" name="Nat. Med.">
        <title>A library of human gut bacterial isolates paired with longitudinal multiomics data enables mechanistic microbiome research.</title>
        <authorList>
            <person name="Poyet M."/>
            <person name="Groussin M."/>
            <person name="Gibbons S.M."/>
            <person name="Avila-Pacheco J."/>
            <person name="Jiang X."/>
            <person name="Kearney S.M."/>
            <person name="Perrotta A.R."/>
            <person name="Berdy B."/>
            <person name="Zhao S."/>
            <person name="Lieberman T.D."/>
            <person name="Swanson P.K."/>
            <person name="Smith M."/>
            <person name="Roesemann S."/>
            <person name="Alexander J.E."/>
            <person name="Rich S.A."/>
            <person name="Livny J."/>
            <person name="Vlamakis H."/>
            <person name="Clish C."/>
            <person name="Bullock K."/>
            <person name="Deik A."/>
            <person name="Scott J."/>
            <person name="Pierce K.A."/>
            <person name="Xavier R.J."/>
            <person name="Alm E.J."/>
        </authorList>
    </citation>
    <scope>NUCLEOTIDE SEQUENCE [LARGE SCALE GENOMIC DNA]</scope>
    <source>
        <strain evidence="4 5">BIOML-A2</strain>
    </source>
</reference>
<dbReference type="GeneID" id="31606256"/>
<keyword evidence="3" id="KW-0804">Transcription</keyword>
<keyword evidence="2" id="KW-0238">DNA-binding</keyword>
<organism evidence="4 5">
    <name type="scientific">Bifidobacterium dentium</name>
    <dbReference type="NCBI Taxonomy" id="1689"/>
    <lineage>
        <taxon>Bacteria</taxon>
        <taxon>Bacillati</taxon>
        <taxon>Actinomycetota</taxon>
        <taxon>Actinomycetes</taxon>
        <taxon>Bifidobacteriales</taxon>
        <taxon>Bifidobacteriaceae</taxon>
        <taxon>Bifidobacterium</taxon>
    </lineage>
</organism>
<accession>A0A1V8Q3N8</accession>
<dbReference type="OMA" id="FDYMMEV"/>
<dbReference type="Gene3D" id="1.10.357.10">
    <property type="entry name" value="Tetracycline Repressor, domain 2"/>
    <property type="match status" value="1"/>
</dbReference>
<dbReference type="GO" id="GO:0000976">
    <property type="term" value="F:transcription cis-regulatory region binding"/>
    <property type="evidence" value="ECO:0007669"/>
    <property type="project" value="TreeGrafter"/>
</dbReference>
<evidence type="ECO:0000256" key="2">
    <source>
        <dbReference type="ARBA" id="ARBA00023125"/>
    </source>
</evidence>
<comment type="caution">
    <text evidence="4">The sequence shown here is derived from an EMBL/GenBank/DDBJ whole genome shotgun (WGS) entry which is preliminary data.</text>
</comment>
<dbReference type="Proteomes" id="UP000429211">
    <property type="component" value="Unassembled WGS sequence"/>
</dbReference>
<dbReference type="PANTHER" id="PTHR30055">
    <property type="entry name" value="HTH-TYPE TRANSCRIPTIONAL REGULATOR RUTR"/>
    <property type="match status" value="1"/>
</dbReference>
<evidence type="ECO:0000256" key="1">
    <source>
        <dbReference type="ARBA" id="ARBA00023015"/>
    </source>
</evidence>
<evidence type="ECO:0000256" key="3">
    <source>
        <dbReference type="ARBA" id="ARBA00023163"/>
    </source>
</evidence>
<gene>
    <name evidence="4" type="ORF">GBB04_02940</name>
</gene>
<dbReference type="EMBL" id="WDPD01000002">
    <property type="protein sequence ID" value="KAB7461958.1"/>
    <property type="molecule type" value="Genomic_DNA"/>
</dbReference>
<protein>
    <submittedName>
        <fullName evidence="4">TetR/AcrR family transcriptional regulator</fullName>
    </submittedName>
</protein>
<dbReference type="InterPro" id="IPR050109">
    <property type="entry name" value="HTH-type_TetR-like_transc_reg"/>
</dbReference>
<name>A0A1V8Q3N8_9BIFI</name>
<dbReference type="RefSeq" id="WP_003840304.1">
    <property type="nucleotide sequence ID" value="NZ_BCYE01000003.1"/>
</dbReference>
<keyword evidence="1" id="KW-0805">Transcription regulation</keyword>
<evidence type="ECO:0000313" key="5">
    <source>
        <dbReference type="Proteomes" id="UP000429211"/>
    </source>
</evidence>
<dbReference type="AlphaFoldDB" id="A0A1V8Q3N8"/>
<proteinExistence type="predicted"/>